<gene>
    <name evidence="13" type="ORF">FC21_GL001036</name>
</gene>
<comment type="subcellular location">
    <subcellularLocation>
        <location evidence="1">Cell membrane</location>
        <topology evidence="1">Multi-pass membrane protein</topology>
    </subcellularLocation>
</comment>
<feature type="domain" description="ABC3 transporter permease C-terminal" evidence="12">
    <location>
        <begin position="237"/>
        <end position="348"/>
    </location>
</feature>
<evidence type="ECO:0000259" key="12">
    <source>
        <dbReference type="Pfam" id="PF02687"/>
    </source>
</evidence>
<dbReference type="STRING" id="417373.GCA_001570685_00208"/>
<keyword evidence="14" id="KW-1185">Reference proteome</keyword>
<dbReference type="InterPro" id="IPR003838">
    <property type="entry name" value="ABC3_permease_C"/>
</dbReference>
<keyword evidence="9 11" id="KW-0472">Membrane</keyword>
<dbReference type="OrthoDB" id="384327at2"/>
<accession>A0A0R1UP24</accession>
<keyword evidence="7 11" id="KW-0812">Transmembrane</keyword>
<evidence type="ECO:0000256" key="4">
    <source>
        <dbReference type="ARBA" id="ARBA00016962"/>
    </source>
</evidence>
<comment type="caution">
    <text evidence="13">The sequence shown here is derived from an EMBL/GenBank/DDBJ whole genome shotgun (WGS) entry which is preliminary data.</text>
</comment>
<evidence type="ECO:0000256" key="7">
    <source>
        <dbReference type="ARBA" id="ARBA00022692"/>
    </source>
</evidence>
<sequence>MFLALKEMKHEKLRYGLVALMITLISYLVFVLAALALGLAQQGYQALDTWGVRSVVLSKSSDQELRQSTLTPDQVKKLQADNDKTAVVGISSIITQAKGREKVAATLVGTPENQFVAKSVQLAAGHRINGDHQVIVDTNYQTKGYKLGDKITLGPNQSKYKIVGFAKDSMLQIAPVVYTTIPVWQANRGTGNVFAGSAVVSKQAKVTVHDQTLASYPIQKVIDKLPGYSAQNMTFGFMIGFLLIISLIVIAIFLYIITMQKLGNYAVLRAQGMPGGLLIRATLAQAVVLTVLGVAIALIASGLTAMALPAAVPMAFQPVWLALISLGFVVMSLLGSLIPVRMVAKVDPVTVIGG</sequence>
<dbReference type="PANTHER" id="PTHR43738">
    <property type="entry name" value="ABC TRANSPORTER, MEMBRANE PROTEIN"/>
    <property type="match status" value="1"/>
</dbReference>
<dbReference type="GO" id="GO:0005886">
    <property type="term" value="C:plasma membrane"/>
    <property type="evidence" value="ECO:0007669"/>
    <property type="project" value="UniProtKB-SubCell"/>
</dbReference>
<evidence type="ECO:0000313" key="13">
    <source>
        <dbReference type="EMBL" id="KRL94991.1"/>
    </source>
</evidence>
<evidence type="ECO:0000256" key="8">
    <source>
        <dbReference type="ARBA" id="ARBA00022989"/>
    </source>
</evidence>
<reference evidence="13 14" key="1">
    <citation type="journal article" date="2015" name="Genome Announc.">
        <title>Expanding the biotechnology potential of lactobacilli through comparative genomics of 213 strains and associated genera.</title>
        <authorList>
            <person name="Sun Z."/>
            <person name="Harris H.M."/>
            <person name="McCann A."/>
            <person name="Guo C."/>
            <person name="Argimon S."/>
            <person name="Zhang W."/>
            <person name="Yang X."/>
            <person name="Jeffery I.B."/>
            <person name="Cooney J.C."/>
            <person name="Kagawa T.F."/>
            <person name="Liu W."/>
            <person name="Song Y."/>
            <person name="Salvetti E."/>
            <person name="Wrobel A."/>
            <person name="Rasinkangas P."/>
            <person name="Parkhill J."/>
            <person name="Rea M.C."/>
            <person name="O'Sullivan O."/>
            <person name="Ritari J."/>
            <person name="Douillard F.P."/>
            <person name="Paul Ross R."/>
            <person name="Yang R."/>
            <person name="Briner A.E."/>
            <person name="Felis G.E."/>
            <person name="de Vos W.M."/>
            <person name="Barrangou R."/>
            <person name="Klaenhammer T.R."/>
            <person name="Caufield P.W."/>
            <person name="Cui Y."/>
            <person name="Zhang H."/>
            <person name="O'Toole P.W."/>
        </authorList>
    </citation>
    <scope>NUCLEOTIDE SEQUENCE [LARGE SCALE GENOMIC DNA]</scope>
    <source>
        <strain evidence="13 14">DSM 18793</strain>
    </source>
</reference>
<feature type="transmembrane region" description="Helical" evidence="11">
    <location>
        <begin position="277"/>
        <end position="299"/>
    </location>
</feature>
<keyword evidence="6" id="KW-1003">Cell membrane</keyword>
<evidence type="ECO:0000256" key="9">
    <source>
        <dbReference type="ARBA" id="ARBA00023136"/>
    </source>
</evidence>
<evidence type="ECO:0000313" key="14">
    <source>
        <dbReference type="Proteomes" id="UP000051084"/>
    </source>
</evidence>
<comment type="function">
    <text evidence="10">Part of the ABC transporter complex hrt involved in hemin import. Responsible for the translocation of the substrate across the membrane.</text>
</comment>
<proteinExistence type="inferred from homology"/>
<evidence type="ECO:0000256" key="3">
    <source>
        <dbReference type="ARBA" id="ARBA00011131"/>
    </source>
</evidence>
<evidence type="ECO:0000256" key="2">
    <source>
        <dbReference type="ARBA" id="ARBA00008697"/>
    </source>
</evidence>
<feature type="transmembrane region" description="Helical" evidence="11">
    <location>
        <begin position="235"/>
        <end position="257"/>
    </location>
</feature>
<dbReference type="Proteomes" id="UP000051084">
    <property type="component" value="Unassembled WGS sequence"/>
</dbReference>
<evidence type="ECO:0000256" key="6">
    <source>
        <dbReference type="ARBA" id="ARBA00022475"/>
    </source>
</evidence>
<name>A0A0R1UP24_9LACO</name>
<comment type="similarity">
    <text evidence="2">Belongs to the ABC-4 integral membrane protein family. HrtB subfamily.</text>
</comment>
<dbReference type="PATRIC" id="fig|1423742.4.peg.1078"/>
<evidence type="ECO:0000256" key="11">
    <source>
        <dbReference type="SAM" id="Phobius"/>
    </source>
</evidence>
<organism evidence="13 14">
    <name type="scientific">Limosilactobacillus equigenerosi DSM 18793 = JCM 14505</name>
    <dbReference type="NCBI Taxonomy" id="1423742"/>
    <lineage>
        <taxon>Bacteria</taxon>
        <taxon>Bacillati</taxon>
        <taxon>Bacillota</taxon>
        <taxon>Bacilli</taxon>
        <taxon>Lactobacillales</taxon>
        <taxon>Lactobacillaceae</taxon>
        <taxon>Limosilactobacillus</taxon>
    </lineage>
</organism>
<keyword evidence="5" id="KW-0813">Transport</keyword>
<dbReference type="InterPro" id="IPR051125">
    <property type="entry name" value="ABC-4/HrtB_transporter"/>
</dbReference>
<evidence type="ECO:0000256" key="5">
    <source>
        <dbReference type="ARBA" id="ARBA00022448"/>
    </source>
</evidence>
<protein>
    <recommendedName>
        <fullName evidence="4">Putative hemin transport system permease protein HrtB</fullName>
    </recommendedName>
</protein>
<evidence type="ECO:0000256" key="10">
    <source>
        <dbReference type="ARBA" id="ARBA00024973"/>
    </source>
</evidence>
<comment type="subunit">
    <text evidence="3">The complex is composed of two ATP-binding proteins (HrtA), two transmembrane proteins (HrtB) and a solute-binding protein.</text>
</comment>
<dbReference type="RefSeq" id="WP_056995507.1">
    <property type="nucleotide sequence ID" value="NZ_AZGC01000026.1"/>
</dbReference>
<feature type="transmembrane region" description="Helical" evidence="11">
    <location>
        <begin position="15"/>
        <end position="39"/>
    </location>
</feature>
<dbReference type="EMBL" id="AZGC01000026">
    <property type="protein sequence ID" value="KRL94991.1"/>
    <property type="molecule type" value="Genomic_DNA"/>
</dbReference>
<evidence type="ECO:0000256" key="1">
    <source>
        <dbReference type="ARBA" id="ARBA00004651"/>
    </source>
</evidence>
<dbReference type="PANTHER" id="PTHR43738:SF1">
    <property type="entry name" value="HEMIN TRANSPORT SYSTEM PERMEASE PROTEIN HRTB-RELATED"/>
    <property type="match status" value="1"/>
</dbReference>
<feature type="transmembrane region" description="Helical" evidence="11">
    <location>
        <begin position="319"/>
        <end position="338"/>
    </location>
</feature>
<keyword evidence="8 11" id="KW-1133">Transmembrane helix</keyword>
<dbReference type="AlphaFoldDB" id="A0A0R1UP24"/>
<dbReference type="Pfam" id="PF02687">
    <property type="entry name" value="FtsX"/>
    <property type="match status" value="1"/>
</dbReference>